<keyword evidence="3" id="KW-0378">Hydrolase</keyword>
<keyword evidence="2" id="KW-0255">Endonuclease</keyword>
<dbReference type="Gene3D" id="2.40.50.90">
    <property type="match status" value="1"/>
</dbReference>
<dbReference type="SUPFAM" id="SSF50199">
    <property type="entry name" value="Staphylococcal nuclease"/>
    <property type="match status" value="1"/>
</dbReference>
<gene>
    <name evidence="5" type="ORF">DCE01_03410</name>
</gene>
<dbReference type="Gene3D" id="3.40.10.10">
    <property type="entry name" value="DNA Methylphosphotriester Repair Domain"/>
    <property type="match status" value="1"/>
</dbReference>
<dbReference type="PROSITE" id="PS50830">
    <property type="entry name" value="TNASE_3"/>
    <property type="match status" value="1"/>
</dbReference>
<evidence type="ECO:0000313" key="5">
    <source>
        <dbReference type="EMBL" id="HAA83816.1"/>
    </source>
</evidence>
<keyword evidence="1" id="KW-0540">Nuclease</keyword>
<dbReference type="AlphaFoldDB" id="A0A101FKA5"/>
<sequence length="231" mass="26581">MRLSGFRVCGIKVTFLVWVWFIVWGLGLAGCKKDKEERLSENTVKVVRALDGDTVLLHNGEKLRYAGVDTPELNRGKRLPPQPFAEEAYRLNRQLTEGKVFRVEFALKERDRYGRLLGDLYFENGTSVSEILVKEGLALVCYFPGSAEAYHKLLPLQAEVVKKRKGFFSLIDKQPQGVVYVGNKQSKRFHHPDCPETKKIKKKVYFKSLEEAFLKGYCPSRECFDKIFPVR</sequence>
<name>A0A101FKA5_9BACT</name>
<dbReference type="InterPro" id="IPR016071">
    <property type="entry name" value="Staphylococal_nuclease_OB-fold"/>
</dbReference>
<dbReference type="PANTHER" id="PTHR12302">
    <property type="entry name" value="EBNA2 BINDING PROTEIN P100"/>
    <property type="match status" value="1"/>
</dbReference>
<dbReference type="Proteomes" id="UP000257240">
    <property type="component" value="Unassembled WGS sequence"/>
</dbReference>
<dbReference type="Pfam" id="PF00565">
    <property type="entry name" value="SNase"/>
    <property type="match status" value="1"/>
</dbReference>
<proteinExistence type="predicted"/>
<dbReference type="PANTHER" id="PTHR12302:SF3">
    <property type="entry name" value="SERINE_THREONINE-PROTEIN KINASE 31"/>
    <property type="match status" value="1"/>
</dbReference>
<dbReference type="PROSITE" id="PS51257">
    <property type="entry name" value="PROKAR_LIPOPROTEIN"/>
    <property type="match status" value="1"/>
</dbReference>
<dbReference type="InterPro" id="IPR035437">
    <property type="entry name" value="SNase_OB-fold_sf"/>
</dbReference>
<evidence type="ECO:0000256" key="3">
    <source>
        <dbReference type="ARBA" id="ARBA00022801"/>
    </source>
</evidence>
<reference evidence="5 6" key="1">
    <citation type="journal article" date="2018" name="Nat. Biotechnol.">
        <title>A standardized bacterial taxonomy based on genome phylogeny substantially revises the tree of life.</title>
        <authorList>
            <person name="Parks D.H."/>
            <person name="Chuvochina M."/>
            <person name="Waite D.W."/>
            <person name="Rinke C."/>
            <person name="Skarshewski A."/>
            <person name="Chaumeil P.A."/>
            <person name="Hugenholtz P."/>
        </authorList>
    </citation>
    <scope>NUCLEOTIDE SEQUENCE [LARGE SCALE GENOMIC DNA]</scope>
    <source>
        <strain evidence="5">UBA12529</strain>
    </source>
</reference>
<comment type="caution">
    <text evidence="5">The sequence shown here is derived from an EMBL/GenBank/DDBJ whole genome shotgun (WGS) entry which is preliminary data.</text>
</comment>
<evidence type="ECO:0000256" key="2">
    <source>
        <dbReference type="ARBA" id="ARBA00022759"/>
    </source>
</evidence>
<protein>
    <recommendedName>
        <fullName evidence="4">TNase-like domain-containing protein</fullName>
    </recommendedName>
</protein>
<dbReference type="GO" id="GO:0004519">
    <property type="term" value="F:endonuclease activity"/>
    <property type="evidence" value="ECO:0007669"/>
    <property type="project" value="UniProtKB-KW"/>
</dbReference>
<evidence type="ECO:0000313" key="6">
    <source>
        <dbReference type="Proteomes" id="UP000257240"/>
    </source>
</evidence>
<accession>A0A101FKA5</accession>
<dbReference type="SUPFAM" id="SSF57884">
    <property type="entry name" value="Ada DNA repair protein, N-terminal domain (N-Ada 10)"/>
    <property type="match status" value="1"/>
</dbReference>
<dbReference type="EMBL" id="DLVE01000044">
    <property type="protein sequence ID" value="HAA83816.1"/>
    <property type="molecule type" value="Genomic_DNA"/>
</dbReference>
<dbReference type="InterPro" id="IPR035451">
    <property type="entry name" value="Ada-like_dom_sf"/>
</dbReference>
<dbReference type="SMART" id="SM00318">
    <property type="entry name" value="SNc"/>
    <property type="match status" value="1"/>
</dbReference>
<organism evidence="5 6">
    <name type="scientific">Thermodesulfobacterium commune</name>
    <dbReference type="NCBI Taxonomy" id="1741"/>
    <lineage>
        <taxon>Bacteria</taxon>
        <taxon>Pseudomonadati</taxon>
        <taxon>Thermodesulfobacteriota</taxon>
        <taxon>Thermodesulfobacteria</taxon>
        <taxon>Thermodesulfobacteriales</taxon>
        <taxon>Thermodesulfobacteriaceae</taxon>
        <taxon>Thermodesulfobacterium</taxon>
    </lineage>
</organism>
<dbReference type="GO" id="GO:0016787">
    <property type="term" value="F:hydrolase activity"/>
    <property type="evidence" value="ECO:0007669"/>
    <property type="project" value="UniProtKB-KW"/>
</dbReference>
<feature type="domain" description="TNase-like" evidence="4">
    <location>
        <begin position="40"/>
        <end position="170"/>
    </location>
</feature>
<evidence type="ECO:0000259" key="4">
    <source>
        <dbReference type="PROSITE" id="PS50830"/>
    </source>
</evidence>
<evidence type="ECO:0000256" key="1">
    <source>
        <dbReference type="ARBA" id="ARBA00022722"/>
    </source>
</evidence>